<reference evidence="2" key="1">
    <citation type="journal article" date="2021" name="Nat. Commun.">
        <title>Genetic determinants of endophytism in the Arabidopsis root mycobiome.</title>
        <authorList>
            <person name="Mesny F."/>
            <person name="Miyauchi S."/>
            <person name="Thiergart T."/>
            <person name="Pickel B."/>
            <person name="Atanasova L."/>
            <person name="Karlsson M."/>
            <person name="Huettel B."/>
            <person name="Barry K.W."/>
            <person name="Haridas S."/>
            <person name="Chen C."/>
            <person name="Bauer D."/>
            <person name="Andreopoulos W."/>
            <person name="Pangilinan J."/>
            <person name="LaButti K."/>
            <person name="Riley R."/>
            <person name="Lipzen A."/>
            <person name="Clum A."/>
            <person name="Drula E."/>
            <person name="Henrissat B."/>
            <person name="Kohler A."/>
            <person name="Grigoriev I.V."/>
            <person name="Martin F.M."/>
            <person name="Hacquard S."/>
        </authorList>
    </citation>
    <scope>NUCLEOTIDE SEQUENCE</scope>
    <source>
        <strain evidence="2">MPI-CAGE-CH-0235</strain>
    </source>
</reference>
<name>A0A8K0SP54_9HYPO</name>
<keyword evidence="1" id="KW-0472">Membrane</keyword>
<feature type="transmembrane region" description="Helical" evidence="1">
    <location>
        <begin position="25"/>
        <end position="46"/>
    </location>
</feature>
<comment type="caution">
    <text evidence="2">The sequence shown here is derived from an EMBL/GenBank/DDBJ whole genome shotgun (WGS) entry which is preliminary data.</text>
</comment>
<sequence length="72" mass="7991">MDTPAVQPPDGLHSNFDNPPSMHELVLGFTIACACITVACIGIRTYTKAVILRAFKHEDCKRQICCVRMLTQ</sequence>
<gene>
    <name evidence="2" type="ORF">B0I35DRAFT_280268</name>
</gene>
<protein>
    <submittedName>
        <fullName evidence="2">Uncharacterized protein</fullName>
    </submittedName>
</protein>
<accession>A0A8K0SP54</accession>
<keyword evidence="3" id="KW-1185">Reference proteome</keyword>
<proteinExistence type="predicted"/>
<dbReference type="OrthoDB" id="5342292at2759"/>
<evidence type="ECO:0000313" key="2">
    <source>
        <dbReference type="EMBL" id="KAH7313956.1"/>
    </source>
</evidence>
<dbReference type="AlphaFoldDB" id="A0A8K0SP54"/>
<organism evidence="2 3">
    <name type="scientific">Stachybotrys elegans</name>
    <dbReference type="NCBI Taxonomy" id="80388"/>
    <lineage>
        <taxon>Eukaryota</taxon>
        <taxon>Fungi</taxon>
        <taxon>Dikarya</taxon>
        <taxon>Ascomycota</taxon>
        <taxon>Pezizomycotina</taxon>
        <taxon>Sordariomycetes</taxon>
        <taxon>Hypocreomycetidae</taxon>
        <taxon>Hypocreales</taxon>
        <taxon>Stachybotryaceae</taxon>
        <taxon>Stachybotrys</taxon>
    </lineage>
</organism>
<keyword evidence="1" id="KW-0812">Transmembrane</keyword>
<evidence type="ECO:0000313" key="3">
    <source>
        <dbReference type="Proteomes" id="UP000813444"/>
    </source>
</evidence>
<dbReference type="EMBL" id="JAGPNK010000009">
    <property type="protein sequence ID" value="KAH7313956.1"/>
    <property type="molecule type" value="Genomic_DNA"/>
</dbReference>
<evidence type="ECO:0000256" key="1">
    <source>
        <dbReference type="SAM" id="Phobius"/>
    </source>
</evidence>
<dbReference type="Proteomes" id="UP000813444">
    <property type="component" value="Unassembled WGS sequence"/>
</dbReference>
<keyword evidence="1" id="KW-1133">Transmembrane helix</keyword>